<dbReference type="EMBL" id="LXQA010020327">
    <property type="protein sequence ID" value="MCH91392.1"/>
    <property type="molecule type" value="Genomic_DNA"/>
</dbReference>
<evidence type="ECO:0000259" key="1">
    <source>
        <dbReference type="Pfam" id="PF25019"/>
    </source>
</evidence>
<dbReference type="AlphaFoldDB" id="A0A392MVR9"/>
<feature type="non-terminal residue" evidence="2">
    <location>
        <position position="225"/>
    </location>
</feature>
<sequence>MNLDRVKSVEDAKEANMLSKHLDILKLSWGGTENYQLQENVEQILEVLQPHTQELQELRVKGYPGAHFPQWMCGSALNDIKCLFLIDCEHCLPLQQLGELPCLKRLSISNMCRVIYIDKESYDGGVAGGFIALEYLQLSNLPNLQKLSSENRENMFQHLFELDIDECPNLLGLPYLPSLKVMHISGKCNHELLSSIHKLGSIESLEFKHIDELTRFPHGMLRNLT</sequence>
<accession>A0A392MVR9</accession>
<organism evidence="2 3">
    <name type="scientific">Trifolium medium</name>
    <dbReference type="NCBI Taxonomy" id="97028"/>
    <lineage>
        <taxon>Eukaryota</taxon>
        <taxon>Viridiplantae</taxon>
        <taxon>Streptophyta</taxon>
        <taxon>Embryophyta</taxon>
        <taxon>Tracheophyta</taxon>
        <taxon>Spermatophyta</taxon>
        <taxon>Magnoliopsida</taxon>
        <taxon>eudicotyledons</taxon>
        <taxon>Gunneridae</taxon>
        <taxon>Pentapetalae</taxon>
        <taxon>rosids</taxon>
        <taxon>fabids</taxon>
        <taxon>Fabales</taxon>
        <taxon>Fabaceae</taxon>
        <taxon>Papilionoideae</taxon>
        <taxon>50 kb inversion clade</taxon>
        <taxon>NPAAA clade</taxon>
        <taxon>Hologalegina</taxon>
        <taxon>IRL clade</taxon>
        <taxon>Trifolieae</taxon>
        <taxon>Trifolium</taxon>
    </lineage>
</organism>
<evidence type="ECO:0000313" key="3">
    <source>
        <dbReference type="Proteomes" id="UP000265520"/>
    </source>
</evidence>
<dbReference type="PANTHER" id="PTHR47186">
    <property type="entry name" value="LEUCINE-RICH REPEAT-CONTAINING PROTEIN 57"/>
    <property type="match status" value="1"/>
</dbReference>
<dbReference type="InterPro" id="IPR032675">
    <property type="entry name" value="LRR_dom_sf"/>
</dbReference>
<dbReference type="PANTHER" id="PTHR47186:SF3">
    <property type="entry name" value="OS09G0267800 PROTEIN"/>
    <property type="match status" value="1"/>
</dbReference>
<evidence type="ECO:0000313" key="2">
    <source>
        <dbReference type="EMBL" id="MCH91392.1"/>
    </source>
</evidence>
<dbReference type="Gene3D" id="3.80.10.10">
    <property type="entry name" value="Ribonuclease Inhibitor"/>
    <property type="match status" value="1"/>
</dbReference>
<dbReference type="SUPFAM" id="SSF52058">
    <property type="entry name" value="L domain-like"/>
    <property type="match status" value="1"/>
</dbReference>
<protein>
    <submittedName>
        <fullName evidence="2">Disease resistance protein</fullName>
    </submittedName>
</protein>
<keyword evidence="3" id="KW-1185">Reference proteome</keyword>
<dbReference type="InterPro" id="IPR056789">
    <property type="entry name" value="LRR_R13L1-DRL21"/>
</dbReference>
<feature type="domain" description="R13L1/DRL21-like LRR repeat region" evidence="1">
    <location>
        <begin position="2"/>
        <end position="111"/>
    </location>
</feature>
<dbReference type="Pfam" id="PF25019">
    <property type="entry name" value="LRR_R13L1-DRL21"/>
    <property type="match status" value="1"/>
</dbReference>
<proteinExistence type="predicted"/>
<gene>
    <name evidence="2" type="ORF">A2U01_0012319</name>
</gene>
<reference evidence="2 3" key="1">
    <citation type="journal article" date="2018" name="Front. Plant Sci.">
        <title>Red Clover (Trifolium pratense) and Zigzag Clover (T. medium) - A Picture of Genomic Similarities and Differences.</title>
        <authorList>
            <person name="Dluhosova J."/>
            <person name="Istvanek J."/>
            <person name="Nedelnik J."/>
            <person name="Repkova J."/>
        </authorList>
    </citation>
    <scope>NUCLEOTIDE SEQUENCE [LARGE SCALE GENOMIC DNA]</scope>
    <source>
        <strain evidence="3">cv. 10/8</strain>
        <tissue evidence="2">Leaf</tissue>
    </source>
</reference>
<name>A0A392MVR9_9FABA</name>
<comment type="caution">
    <text evidence="2">The sequence shown here is derived from an EMBL/GenBank/DDBJ whole genome shotgun (WGS) entry which is preliminary data.</text>
</comment>
<dbReference type="Proteomes" id="UP000265520">
    <property type="component" value="Unassembled WGS sequence"/>
</dbReference>